<name>V5Q9E5_9CAUD</name>
<proteinExistence type="predicted"/>
<keyword evidence="2" id="KW-1185">Reference proteome</keyword>
<sequence length="176" mass="19598">MNDHYAGLAGRVSFENVAGAPISVISGYTVEAVRDMSPGDWKTALARKIDGIKKGERATINEVWNNMEGTWVSIRMSDGRNIDVRAAGLKLITPEMLEIEKQEKEEADESNAMLFQACTYQAKQGDDWRIGIARVKCFGVSDVSWIVDAATGEKHKSMWDYRLTEGACKHITTRVL</sequence>
<dbReference type="Proteomes" id="UP000018621">
    <property type="component" value="Segment"/>
</dbReference>
<protein>
    <submittedName>
        <fullName evidence="1">Uncharacterized protein</fullName>
    </submittedName>
</protein>
<dbReference type="EMBL" id="KF626665">
    <property type="protein sequence ID" value="AHB12040.1"/>
    <property type="molecule type" value="Genomic_DNA"/>
</dbReference>
<evidence type="ECO:0000313" key="1">
    <source>
        <dbReference type="EMBL" id="AHB12040.1"/>
    </source>
</evidence>
<accession>V5Q9E5</accession>
<reference evidence="1 2" key="1">
    <citation type="journal article" date="2014" name="J. Bacteriol.">
        <title>Characterization of novel virulent broad-host-range phages of Xylella fastidiosa and Xanthomonas.</title>
        <authorList>
            <person name="Ahern S.J."/>
            <person name="Das M."/>
            <person name="Bhowmick T.S."/>
            <person name="Young R."/>
            <person name="Gonzalez C.F."/>
        </authorList>
    </citation>
    <scope>NUCLEOTIDE SEQUENCE [LARGE SCALE GENOMIC DNA]</scope>
</reference>
<gene>
    <name evidence="1" type="ORF">Sano_20</name>
</gene>
<evidence type="ECO:0000313" key="2">
    <source>
        <dbReference type="Proteomes" id="UP000018621"/>
    </source>
</evidence>
<organism evidence="1 2">
    <name type="scientific">Xylella phage Sano</name>
    <dbReference type="NCBI Taxonomy" id="1415148"/>
    <lineage>
        <taxon>Viruses</taxon>
        <taxon>Duplodnaviria</taxon>
        <taxon>Heunggongvirae</taxon>
        <taxon>Uroviricota</taxon>
        <taxon>Caudoviricetes</taxon>
        <taxon>Casjensviridae</taxon>
        <taxon>Sanovirus</taxon>
        <taxon>Sanovirus sano</taxon>
        <taxon>Xylella virus Sano</taxon>
    </lineage>
</organism>